<proteinExistence type="predicted"/>
<dbReference type="WBParaSite" id="HPBE_0002422701-mRNA-1">
    <property type="protein sequence ID" value="HPBE_0002422701-mRNA-1"/>
    <property type="gene ID" value="HPBE_0002422701"/>
</dbReference>
<sequence length="139" mass="16023">MFVHVGDRKKWPANYEHSDRLEEPLFTATQPIPPMTRVTKKPGLKKSTFQGIFYMPEQRLFDEEARRRMSSEIADLQRTPSQAWSPSEEFLQPSRVSDSVVAPRTQGIFPVKPALQKGGNTVYNYESPFTACWVFPIYP</sequence>
<evidence type="ECO:0000313" key="1">
    <source>
        <dbReference type="EMBL" id="VDP43605.1"/>
    </source>
</evidence>
<dbReference type="Proteomes" id="UP000050761">
    <property type="component" value="Unassembled WGS sequence"/>
</dbReference>
<evidence type="ECO:0000313" key="2">
    <source>
        <dbReference type="Proteomes" id="UP000050761"/>
    </source>
</evidence>
<accession>A0A183GNF7</accession>
<evidence type="ECO:0000313" key="3">
    <source>
        <dbReference type="WBParaSite" id="HPBE_0002422701-mRNA-1"/>
    </source>
</evidence>
<reference evidence="1 2" key="1">
    <citation type="submission" date="2018-11" db="EMBL/GenBank/DDBJ databases">
        <authorList>
            <consortium name="Pathogen Informatics"/>
        </authorList>
    </citation>
    <scope>NUCLEOTIDE SEQUENCE [LARGE SCALE GENOMIC DNA]</scope>
</reference>
<organism evidence="2 3">
    <name type="scientific">Heligmosomoides polygyrus</name>
    <name type="common">Parasitic roundworm</name>
    <dbReference type="NCBI Taxonomy" id="6339"/>
    <lineage>
        <taxon>Eukaryota</taxon>
        <taxon>Metazoa</taxon>
        <taxon>Ecdysozoa</taxon>
        <taxon>Nematoda</taxon>
        <taxon>Chromadorea</taxon>
        <taxon>Rhabditida</taxon>
        <taxon>Rhabditina</taxon>
        <taxon>Rhabditomorpha</taxon>
        <taxon>Strongyloidea</taxon>
        <taxon>Heligmosomidae</taxon>
        <taxon>Heligmosomoides</taxon>
    </lineage>
</organism>
<accession>A0A3P8EHQ2</accession>
<protein>
    <submittedName>
        <fullName evidence="3">Zasp-like motif domain-containing protein</fullName>
    </submittedName>
</protein>
<dbReference type="AlphaFoldDB" id="A0A183GNF7"/>
<dbReference type="EMBL" id="UZAH01036022">
    <property type="protein sequence ID" value="VDP43605.1"/>
    <property type="molecule type" value="Genomic_DNA"/>
</dbReference>
<name>A0A183GNF7_HELPZ</name>
<gene>
    <name evidence="1" type="ORF">HPBE_LOCUS24226</name>
</gene>
<keyword evidence="2" id="KW-1185">Reference proteome</keyword>
<reference evidence="3" key="2">
    <citation type="submission" date="2019-09" db="UniProtKB">
        <authorList>
            <consortium name="WormBaseParasite"/>
        </authorList>
    </citation>
    <scope>IDENTIFICATION</scope>
</reference>